<keyword evidence="6" id="KW-1185">Reference proteome</keyword>
<keyword evidence="1" id="KW-0805">Transcription regulation</keyword>
<evidence type="ECO:0000256" key="2">
    <source>
        <dbReference type="ARBA" id="ARBA00023125"/>
    </source>
</evidence>
<dbReference type="Proteomes" id="UP000466794">
    <property type="component" value="Unassembled WGS sequence"/>
</dbReference>
<evidence type="ECO:0000313" key="5">
    <source>
        <dbReference type="EMBL" id="MVU78559.1"/>
    </source>
</evidence>
<dbReference type="PANTHER" id="PTHR46796">
    <property type="entry name" value="HTH-TYPE TRANSCRIPTIONAL ACTIVATOR RHAS-RELATED"/>
    <property type="match status" value="1"/>
</dbReference>
<keyword evidence="3" id="KW-0804">Transcription</keyword>
<evidence type="ECO:0000256" key="1">
    <source>
        <dbReference type="ARBA" id="ARBA00023015"/>
    </source>
</evidence>
<organism evidence="5 6">
    <name type="scientific">Nocardia terrae</name>
    <dbReference type="NCBI Taxonomy" id="2675851"/>
    <lineage>
        <taxon>Bacteria</taxon>
        <taxon>Bacillati</taxon>
        <taxon>Actinomycetota</taxon>
        <taxon>Actinomycetes</taxon>
        <taxon>Mycobacteriales</taxon>
        <taxon>Nocardiaceae</taxon>
        <taxon>Nocardia</taxon>
    </lineage>
</organism>
<dbReference type="Pfam" id="PF12833">
    <property type="entry name" value="HTH_18"/>
    <property type="match status" value="1"/>
</dbReference>
<sequence>MPALRGVDMAGFRIRGDGTELVRAVPHPAVTIVVEFGERCFDIRDSAGRIHSSSLVRGLAGSSPAVRVDAVDCVQVRLSPLVAPAVLGFPLVELGGDIVGLADVWGRDAERLRERLGAAAGWQERFALVESMLRARVGDLSPDPEVARAWSRIVGTRGRFRVEELAGEIGWSRQRLWSRFGAQIGLTPKRAAKLVRFDHAVHRLVQGHAHALVAAESGYSDQPHLIREIREFTGAPPTSAAVEPWLTIDDRAWPSTMS</sequence>
<dbReference type="InterPro" id="IPR050204">
    <property type="entry name" value="AraC_XylS_family_regulators"/>
</dbReference>
<dbReference type="PROSITE" id="PS01124">
    <property type="entry name" value="HTH_ARAC_FAMILY_2"/>
    <property type="match status" value="1"/>
</dbReference>
<evidence type="ECO:0000256" key="3">
    <source>
        <dbReference type="ARBA" id="ARBA00023163"/>
    </source>
</evidence>
<accession>A0A7K1UWL2</accession>
<dbReference type="InterPro" id="IPR018060">
    <property type="entry name" value="HTH_AraC"/>
</dbReference>
<comment type="caution">
    <text evidence="5">The sequence shown here is derived from an EMBL/GenBank/DDBJ whole genome shotgun (WGS) entry which is preliminary data.</text>
</comment>
<dbReference type="SMART" id="SM00342">
    <property type="entry name" value="HTH_ARAC"/>
    <property type="match status" value="1"/>
</dbReference>
<gene>
    <name evidence="5" type="ORF">GPX89_15045</name>
</gene>
<dbReference type="PANTHER" id="PTHR46796:SF15">
    <property type="entry name" value="BLL1074 PROTEIN"/>
    <property type="match status" value="1"/>
</dbReference>
<protein>
    <submittedName>
        <fullName evidence="5">Helix-turn-helix domain-containing protein</fullName>
    </submittedName>
</protein>
<name>A0A7K1UWL2_9NOCA</name>
<dbReference type="AlphaFoldDB" id="A0A7K1UWL2"/>
<evidence type="ECO:0000313" key="6">
    <source>
        <dbReference type="Proteomes" id="UP000466794"/>
    </source>
</evidence>
<dbReference type="EMBL" id="WRPP01000002">
    <property type="protein sequence ID" value="MVU78559.1"/>
    <property type="molecule type" value="Genomic_DNA"/>
</dbReference>
<dbReference type="GO" id="GO:0043565">
    <property type="term" value="F:sequence-specific DNA binding"/>
    <property type="evidence" value="ECO:0007669"/>
    <property type="project" value="InterPro"/>
</dbReference>
<keyword evidence="2" id="KW-0238">DNA-binding</keyword>
<reference evidence="5 6" key="1">
    <citation type="submission" date="2019-12" db="EMBL/GenBank/DDBJ databases">
        <title>Nocardia sp. nov. ET3-3 isolated from soil.</title>
        <authorList>
            <person name="Kanchanasin P."/>
            <person name="Tanasupawat S."/>
            <person name="Yuki M."/>
            <person name="Kudo T."/>
        </authorList>
    </citation>
    <scope>NUCLEOTIDE SEQUENCE [LARGE SCALE GENOMIC DNA]</scope>
    <source>
        <strain evidence="5 6">ET3-3</strain>
    </source>
</reference>
<dbReference type="GO" id="GO:0003700">
    <property type="term" value="F:DNA-binding transcription factor activity"/>
    <property type="evidence" value="ECO:0007669"/>
    <property type="project" value="InterPro"/>
</dbReference>
<proteinExistence type="predicted"/>
<feature type="domain" description="HTH araC/xylS-type" evidence="4">
    <location>
        <begin position="157"/>
        <end position="243"/>
    </location>
</feature>
<dbReference type="Gene3D" id="1.10.10.60">
    <property type="entry name" value="Homeodomain-like"/>
    <property type="match status" value="1"/>
</dbReference>
<evidence type="ECO:0000259" key="4">
    <source>
        <dbReference type="PROSITE" id="PS01124"/>
    </source>
</evidence>